<organism evidence="2 3">
    <name type="scientific">Fonsecaea erecta</name>
    <dbReference type="NCBI Taxonomy" id="1367422"/>
    <lineage>
        <taxon>Eukaryota</taxon>
        <taxon>Fungi</taxon>
        <taxon>Dikarya</taxon>
        <taxon>Ascomycota</taxon>
        <taxon>Pezizomycotina</taxon>
        <taxon>Eurotiomycetes</taxon>
        <taxon>Chaetothyriomycetidae</taxon>
        <taxon>Chaetothyriales</taxon>
        <taxon>Herpotrichiellaceae</taxon>
        <taxon>Fonsecaea</taxon>
    </lineage>
</organism>
<dbReference type="PANTHER" id="PTHR10622">
    <property type="entry name" value="HET DOMAIN-CONTAINING PROTEIN"/>
    <property type="match status" value="1"/>
</dbReference>
<comment type="caution">
    <text evidence="2">The sequence shown here is derived from an EMBL/GenBank/DDBJ whole genome shotgun (WGS) entry which is preliminary data.</text>
</comment>
<dbReference type="AlphaFoldDB" id="A0A178Z3P4"/>
<dbReference type="InterPro" id="IPR010730">
    <property type="entry name" value="HET"/>
</dbReference>
<dbReference type="PANTHER" id="PTHR10622:SF12">
    <property type="entry name" value="HET DOMAIN-CONTAINING PROTEIN"/>
    <property type="match status" value="1"/>
</dbReference>
<dbReference type="Pfam" id="PF06985">
    <property type="entry name" value="HET"/>
    <property type="match status" value="1"/>
</dbReference>
<keyword evidence="3" id="KW-1185">Reference proteome</keyword>
<evidence type="ECO:0000313" key="3">
    <source>
        <dbReference type="Proteomes" id="UP000078343"/>
    </source>
</evidence>
<sequence length="553" mass="62135">MALRLIHAETRHFFFSGQGTSKYAILSHTWGEGEVSLQDMVAIGLDPGHEATNRPGYAKIVQTCEQAKKDNIPYVWIDTCCIDKTSSSELSEAINTMYRWYQQAEICYAVLNDLDISGADLETALSRCRWFTRGWCLQELIAPHTVEFFDAQWNRIGSKAEFKSMLSRITHVNEDILAGEIAVGSIPVACRMSWAAGRQTTREEDTAYSLLGIFDVNMPMLYGEGGHKAFKRLQEEIIKTSNDLSIFAFPTEVQEGKLGSTQLYADLFAKHPRDFVSCGKLRHIGIDVRWNDAFALTNKGLHFHRATFRADQRLGVFIMSLNCGTSESEPVVLHFRKVGSGLYARYDSSHRSKAVSPLVADDVRFDAQVEEEAYIISTLSPLVQFRLAQADEYAIHLWSRTHHLNAAVQPLLRASSSLHWDVSRMQFLTKGSKSFQGFCKVFLGMLKPIKSTANSPQIPSGQLYVVCGVEHLTDPQTPKGWVRLLSVEKWKELETNFGLVSDHNGVAHVMDVDCTRDQITFQGSTTISAVVKLEMHDEMPRFELEINVGPPVV</sequence>
<feature type="domain" description="Heterokaryon incompatibility" evidence="1">
    <location>
        <begin position="23"/>
        <end position="115"/>
    </location>
</feature>
<dbReference type="GeneID" id="30015631"/>
<proteinExistence type="predicted"/>
<evidence type="ECO:0000313" key="2">
    <source>
        <dbReference type="EMBL" id="OAP54362.1"/>
    </source>
</evidence>
<name>A0A178Z3P4_9EURO</name>
<dbReference type="Proteomes" id="UP000078343">
    <property type="component" value="Unassembled WGS sequence"/>
</dbReference>
<accession>A0A178Z3P4</accession>
<dbReference type="OrthoDB" id="674604at2759"/>
<reference evidence="2 3" key="1">
    <citation type="submission" date="2016-04" db="EMBL/GenBank/DDBJ databases">
        <title>Draft genome of Fonsecaea erecta CBS 125763.</title>
        <authorList>
            <person name="Weiss V.A."/>
            <person name="Vicente V.A."/>
            <person name="Raittz R.T."/>
            <person name="Moreno L.F."/>
            <person name="De Souza E.M."/>
            <person name="Pedrosa F.O."/>
            <person name="Steffens M.B."/>
            <person name="Faoro H."/>
            <person name="Tadra-Sfeir M.Z."/>
            <person name="Najafzadeh M.J."/>
            <person name="Felipe M.S."/>
            <person name="Teixeira M."/>
            <person name="Sun J."/>
            <person name="Xi L."/>
            <person name="Gomes R."/>
            <person name="De Azevedo C.M."/>
            <person name="Salgado C.G."/>
            <person name="Da Silva M.B."/>
            <person name="Nascimento M.F."/>
            <person name="Queiroz-Telles F."/>
            <person name="Attili D.S."/>
            <person name="Gorbushina A."/>
        </authorList>
    </citation>
    <scope>NUCLEOTIDE SEQUENCE [LARGE SCALE GENOMIC DNA]</scope>
    <source>
        <strain evidence="2 3">CBS 125763</strain>
    </source>
</reference>
<dbReference type="STRING" id="1367422.A0A178Z3P4"/>
<dbReference type="EMBL" id="LVYI01000014">
    <property type="protein sequence ID" value="OAP54362.1"/>
    <property type="molecule type" value="Genomic_DNA"/>
</dbReference>
<gene>
    <name evidence="2" type="ORF">AYL99_11463</name>
</gene>
<evidence type="ECO:0000259" key="1">
    <source>
        <dbReference type="Pfam" id="PF06985"/>
    </source>
</evidence>
<protein>
    <recommendedName>
        <fullName evidence="1">Heterokaryon incompatibility domain-containing protein</fullName>
    </recommendedName>
</protein>
<dbReference type="RefSeq" id="XP_018687729.1">
    <property type="nucleotide sequence ID" value="XM_018842969.1"/>
</dbReference>